<dbReference type="InterPro" id="IPR028146">
    <property type="entry name" value="PRKCSH_N"/>
</dbReference>
<evidence type="ECO:0000313" key="2">
    <source>
        <dbReference type="EMBL" id="JAI16886.1"/>
    </source>
</evidence>
<protein>
    <recommendedName>
        <fullName evidence="1">Glucosidase II beta subunit N-terminal domain-containing protein</fullName>
    </recommendedName>
</protein>
<organism evidence="2">
    <name type="scientific">Tabanus bromius</name>
    <name type="common">Band-eyed brown horse fly</name>
    <dbReference type="NCBI Taxonomy" id="304241"/>
    <lineage>
        <taxon>Eukaryota</taxon>
        <taxon>Metazoa</taxon>
        <taxon>Ecdysozoa</taxon>
        <taxon>Arthropoda</taxon>
        <taxon>Hexapoda</taxon>
        <taxon>Insecta</taxon>
        <taxon>Pterygota</taxon>
        <taxon>Neoptera</taxon>
        <taxon>Endopterygota</taxon>
        <taxon>Diptera</taxon>
        <taxon>Brachycera</taxon>
        <taxon>Tabanomorpha</taxon>
        <taxon>Tabanoidea</taxon>
        <taxon>Tabanidae</taxon>
        <taxon>Tabanus</taxon>
    </lineage>
</organism>
<feature type="domain" description="Glucosidase II beta subunit N-terminal" evidence="1">
    <location>
        <begin position="79"/>
        <end position="189"/>
    </location>
</feature>
<reference evidence="2" key="1">
    <citation type="journal article" date="2015" name="Insect Biochem. Mol. Biol.">
        <title>An insight into the sialome of the horse fly, Tabanus bromius.</title>
        <authorList>
            <person name="Ribeiro J.M."/>
            <person name="Kazimirova M."/>
            <person name="Takac P."/>
            <person name="Andersen J.F."/>
            <person name="Francischetti I.M."/>
        </authorList>
    </citation>
    <scope>NUCLEOTIDE SEQUENCE</scope>
</reference>
<name>A0A0K8TRV2_TABBR</name>
<proteinExistence type="evidence at transcript level"/>
<dbReference type="PANTHER" id="PTHR12630">
    <property type="entry name" value="N-LINKED OLIGOSACCHARIDE PROCESSING"/>
    <property type="match status" value="1"/>
</dbReference>
<sequence>MKKTWVKRDNIYHKPFYKHKIKLTLLLIFVLAIVVFAYQAVYISQLPITSTPLTVENTYLNRENEISPSKSSDIQIIRFFRGIRYRDYDAYRPSFNGTFRCLSGGKEIPFNKVNDDYCDCLLDGSDEPSTNACANGKFYCKFQKRHITGRGADTSIPSERVNDGMCDCCDGSDEWIKDKKYKRHCANTCA</sequence>
<dbReference type="Pfam" id="PF12999">
    <property type="entry name" value="PRKCSH-like"/>
    <property type="match status" value="1"/>
</dbReference>
<dbReference type="PANTHER" id="PTHR12630:SF1">
    <property type="entry name" value="GLUCOSIDASE 2 SUBUNIT BETA"/>
    <property type="match status" value="1"/>
</dbReference>
<dbReference type="GO" id="GO:0017177">
    <property type="term" value="C:glucosidase II complex"/>
    <property type="evidence" value="ECO:0007669"/>
    <property type="project" value="TreeGrafter"/>
</dbReference>
<dbReference type="GO" id="GO:0006491">
    <property type="term" value="P:N-glycan processing"/>
    <property type="evidence" value="ECO:0007669"/>
    <property type="project" value="TreeGrafter"/>
</dbReference>
<dbReference type="AlphaFoldDB" id="A0A0K8TRV2"/>
<dbReference type="InterPro" id="IPR039794">
    <property type="entry name" value="Gtb1-like"/>
</dbReference>
<accession>A0A0K8TRV2</accession>
<evidence type="ECO:0000259" key="1">
    <source>
        <dbReference type="Pfam" id="PF12999"/>
    </source>
</evidence>
<dbReference type="EMBL" id="GDAI01000717">
    <property type="protein sequence ID" value="JAI16886.1"/>
    <property type="molecule type" value="mRNA"/>
</dbReference>